<comment type="caution">
    <text evidence="8">The sequence shown here is derived from an EMBL/GenBank/DDBJ whole genome shotgun (WGS) entry which is preliminary data.</text>
</comment>
<gene>
    <name evidence="8" type="ORF">CFB84_09080</name>
</gene>
<accession>A0A228J2G6</accession>
<feature type="domain" description="EamA" evidence="7">
    <location>
        <begin position="261"/>
        <end position="395"/>
    </location>
</feature>
<evidence type="ECO:0000256" key="3">
    <source>
        <dbReference type="ARBA" id="ARBA00022692"/>
    </source>
</evidence>
<sequence>MHEHQLPRERVDRQRMRLRQQHQRIHARPVQPRVAGDRVLYPVVQPERERAQQIVQALLFHVGAPSICVRHAYNLNHRFTDVSHGAARSIRAAARPHSTGRQAEWSPRMNDNARKTGYLIMATLCWGVAIPFSKMVLPALSPAWLIVLQIAASVTVLACLAVAQRVSLTGIVPAQLAVVALIGMLEPCGAYYLGFVGMQSTSALHTAVIFALEPLGILAFNIALFRFRVDRRLLVAGVVALLGVVVITLGDPSADGRASLRGDAFVFAGVMVAALYVSLSTQAVTLPSTTAMLLIQQAGSLLLALVLLGVDAGRGGPLRLPAWPAVWPALAIGVLQFTLAFLFYFRGARDNASYWSVVVLNLIPVVGIAASILILGESASPIYFVGGAITIGAVLYTHLRERRTGLAPARA</sequence>
<feature type="transmembrane region" description="Helical" evidence="6">
    <location>
        <begin position="352"/>
        <end position="375"/>
    </location>
</feature>
<keyword evidence="4 6" id="KW-1133">Transmembrane helix</keyword>
<protein>
    <recommendedName>
        <fullName evidence="7">EamA domain-containing protein</fullName>
    </recommendedName>
</protein>
<feature type="transmembrane region" description="Helical" evidence="6">
    <location>
        <begin position="291"/>
        <end position="310"/>
    </location>
</feature>
<comment type="similarity">
    <text evidence="2">Belongs to the EamA transporter family.</text>
</comment>
<feature type="transmembrane region" description="Helical" evidence="6">
    <location>
        <begin position="381"/>
        <end position="399"/>
    </location>
</feature>
<feature type="transmembrane region" description="Helical" evidence="6">
    <location>
        <begin position="262"/>
        <end position="279"/>
    </location>
</feature>
<comment type="subcellular location">
    <subcellularLocation>
        <location evidence="1">Membrane</location>
        <topology evidence="1">Multi-pass membrane protein</topology>
    </subcellularLocation>
</comment>
<reference evidence="9" key="1">
    <citation type="submission" date="2017-06" db="EMBL/GenBank/DDBJ databases">
        <authorList>
            <person name="LiPuma J."/>
            <person name="Spilker T."/>
        </authorList>
    </citation>
    <scope>NUCLEOTIDE SEQUENCE [LARGE SCALE GENOMIC DNA]</scope>
    <source>
        <strain evidence="9">AU17325</strain>
    </source>
</reference>
<dbReference type="PANTHER" id="PTHR32322:SF2">
    <property type="entry name" value="EAMA DOMAIN-CONTAINING PROTEIN"/>
    <property type="match status" value="1"/>
</dbReference>
<feature type="transmembrane region" description="Helical" evidence="6">
    <location>
        <begin position="118"/>
        <end position="137"/>
    </location>
</feature>
<dbReference type="GO" id="GO:0016020">
    <property type="term" value="C:membrane"/>
    <property type="evidence" value="ECO:0007669"/>
    <property type="project" value="UniProtKB-SubCell"/>
</dbReference>
<dbReference type="EMBL" id="NKFA01000003">
    <property type="protein sequence ID" value="OXI49021.1"/>
    <property type="molecule type" value="Genomic_DNA"/>
</dbReference>
<name>A0A228J2G6_9BURK</name>
<dbReference type="AlphaFoldDB" id="A0A228J2G6"/>
<feature type="transmembrane region" description="Helical" evidence="6">
    <location>
        <begin position="170"/>
        <end position="192"/>
    </location>
</feature>
<reference evidence="8 9" key="2">
    <citation type="submission" date="2017-08" db="EMBL/GenBank/DDBJ databases">
        <title>WGS of novel Burkholderia cepaca complex species.</title>
        <authorList>
            <person name="Lipuma J."/>
            <person name="Spilker T."/>
        </authorList>
    </citation>
    <scope>NUCLEOTIDE SEQUENCE [LARGE SCALE GENOMIC DNA]</scope>
    <source>
        <strain evidence="8 9">AU17325</strain>
    </source>
</reference>
<dbReference type="Pfam" id="PF00892">
    <property type="entry name" value="EamA"/>
    <property type="match status" value="2"/>
</dbReference>
<dbReference type="InterPro" id="IPR000620">
    <property type="entry name" value="EamA_dom"/>
</dbReference>
<feature type="domain" description="EamA" evidence="7">
    <location>
        <begin position="118"/>
        <end position="248"/>
    </location>
</feature>
<evidence type="ECO:0000259" key="7">
    <source>
        <dbReference type="Pfam" id="PF00892"/>
    </source>
</evidence>
<feature type="transmembrane region" description="Helical" evidence="6">
    <location>
        <begin position="143"/>
        <end position="163"/>
    </location>
</feature>
<evidence type="ECO:0000256" key="2">
    <source>
        <dbReference type="ARBA" id="ARBA00007362"/>
    </source>
</evidence>
<dbReference type="Proteomes" id="UP000214600">
    <property type="component" value="Unassembled WGS sequence"/>
</dbReference>
<dbReference type="PANTHER" id="PTHR32322">
    <property type="entry name" value="INNER MEMBRANE TRANSPORTER"/>
    <property type="match status" value="1"/>
</dbReference>
<feature type="transmembrane region" description="Helical" evidence="6">
    <location>
        <begin position="322"/>
        <end position="345"/>
    </location>
</feature>
<evidence type="ECO:0000313" key="8">
    <source>
        <dbReference type="EMBL" id="OXI49021.1"/>
    </source>
</evidence>
<feature type="transmembrane region" description="Helical" evidence="6">
    <location>
        <begin position="232"/>
        <end position="250"/>
    </location>
</feature>
<dbReference type="SUPFAM" id="SSF103481">
    <property type="entry name" value="Multidrug resistance efflux transporter EmrE"/>
    <property type="match status" value="2"/>
</dbReference>
<dbReference type="InterPro" id="IPR050638">
    <property type="entry name" value="AA-Vitamin_Transporters"/>
</dbReference>
<keyword evidence="5 6" id="KW-0472">Membrane</keyword>
<evidence type="ECO:0000313" key="9">
    <source>
        <dbReference type="Proteomes" id="UP000214600"/>
    </source>
</evidence>
<evidence type="ECO:0000256" key="4">
    <source>
        <dbReference type="ARBA" id="ARBA00022989"/>
    </source>
</evidence>
<keyword evidence="3 6" id="KW-0812">Transmembrane</keyword>
<dbReference type="OrthoDB" id="9035360at2"/>
<organism evidence="8 9">
    <name type="scientific">Burkholderia aenigmatica</name>
    <dbReference type="NCBI Taxonomy" id="2015348"/>
    <lineage>
        <taxon>Bacteria</taxon>
        <taxon>Pseudomonadati</taxon>
        <taxon>Pseudomonadota</taxon>
        <taxon>Betaproteobacteria</taxon>
        <taxon>Burkholderiales</taxon>
        <taxon>Burkholderiaceae</taxon>
        <taxon>Burkholderia</taxon>
        <taxon>Burkholderia cepacia complex</taxon>
    </lineage>
</organism>
<feature type="transmembrane region" description="Helical" evidence="6">
    <location>
        <begin position="204"/>
        <end position="225"/>
    </location>
</feature>
<dbReference type="InterPro" id="IPR037185">
    <property type="entry name" value="EmrE-like"/>
</dbReference>
<evidence type="ECO:0000256" key="5">
    <source>
        <dbReference type="ARBA" id="ARBA00023136"/>
    </source>
</evidence>
<evidence type="ECO:0000256" key="1">
    <source>
        <dbReference type="ARBA" id="ARBA00004141"/>
    </source>
</evidence>
<proteinExistence type="inferred from homology"/>
<evidence type="ECO:0000256" key="6">
    <source>
        <dbReference type="SAM" id="Phobius"/>
    </source>
</evidence>